<gene>
    <name evidence="7" type="ORF">METZ01_LOCUS19622</name>
</gene>
<evidence type="ECO:0000256" key="3">
    <source>
        <dbReference type="ARBA" id="ARBA00022679"/>
    </source>
</evidence>
<dbReference type="EMBL" id="UINC01000994">
    <property type="protein sequence ID" value="SUZ66768.1"/>
    <property type="molecule type" value="Genomic_DNA"/>
</dbReference>
<dbReference type="InterPro" id="IPR016036">
    <property type="entry name" value="Malonyl_transacylase_ACP-bd"/>
</dbReference>
<dbReference type="InterPro" id="IPR014043">
    <property type="entry name" value="Acyl_transferase_dom"/>
</dbReference>
<comment type="catalytic activity">
    <reaction evidence="5">
        <text>holo-[ACP] + malonyl-CoA = malonyl-[ACP] + CoA</text>
        <dbReference type="Rhea" id="RHEA:41792"/>
        <dbReference type="Rhea" id="RHEA-COMP:9623"/>
        <dbReference type="Rhea" id="RHEA-COMP:9685"/>
        <dbReference type="ChEBI" id="CHEBI:57287"/>
        <dbReference type="ChEBI" id="CHEBI:57384"/>
        <dbReference type="ChEBI" id="CHEBI:64479"/>
        <dbReference type="ChEBI" id="CHEBI:78449"/>
        <dbReference type="EC" id="2.3.1.39"/>
    </reaction>
</comment>
<dbReference type="PIRSF" id="PIRSF000446">
    <property type="entry name" value="Mct"/>
    <property type="match status" value="1"/>
</dbReference>
<dbReference type="InterPro" id="IPR024925">
    <property type="entry name" value="Malonyl_CoA-ACP_transAc"/>
</dbReference>
<dbReference type="GO" id="GO:0006633">
    <property type="term" value="P:fatty acid biosynthetic process"/>
    <property type="evidence" value="ECO:0007669"/>
    <property type="project" value="TreeGrafter"/>
</dbReference>
<dbReference type="PANTHER" id="PTHR42681">
    <property type="entry name" value="MALONYL-COA-ACYL CARRIER PROTEIN TRANSACYLASE, MITOCHONDRIAL"/>
    <property type="match status" value="1"/>
</dbReference>
<evidence type="ECO:0000256" key="2">
    <source>
        <dbReference type="ARBA" id="ARBA00013258"/>
    </source>
</evidence>
<organism evidence="7">
    <name type="scientific">marine metagenome</name>
    <dbReference type="NCBI Taxonomy" id="408172"/>
    <lineage>
        <taxon>unclassified sequences</taxon>
        <taxon>metagenomes</taxon>
        <taxon>ecological metagenomes</taxon>
    </lineage>
</organism>
<dbReference type="NCBIfam" id="TIGR00128">
    <property type="entry name" value="fabD"/>
    <property type="match status" value="1"/>
</dbReference>
<name>A0A381PJZ9_9ZZZZ</name>
<dbReference type="GO" id="GO:0004314">
    <property type="term" value="F:[acyl-carrier-protein] S-malonyltransferase activity"/>
    <property type="evidence" value="ECO:0007669"/>
    <property type="project" value="UniProtKB-EC"/>
</dbReference>
<dbReference type="PANTHER" id="PTHR42681:SF1">
    <property type="entry name" value="MALONYL-COA-ACYL CARRIER PROTEIN TRANSACYLASE, MITOCHONDRIAL"/>
    <property type="match status" value="1"/>
</dbReference>
<dbReference type="SUPFAM" id="SSF52151">
    <property type="entry name" value="FabD/lysophospholipase-like"/>
    <property type="match status" value="1"/>
</dbReference>
<feature type="domain" description="Malonyl-CoA:ACP transacylase (MAT)" evidence="6">
    <location>
        <begin position="1"/>
        <end position="288"/>
    </location>
</feature>
<sequence>MGTELFESSRAARETFEEADDSLGFPLSRLIFEGPAPDLQNTANSQPAIMTMSVAAWRTWQEMQGSEAMNAKAVAGHSLGEYTSLVAADVIDFSDAVKLVRRRGELMNQAAVNRPGAMAAILGLNELAFAQICDETGVELANINTDDQIVISGDKIAVARAMDLASARGAKKTIPLPVSGAFHSSLMFEAASGLADAVQVLNLKEPKMPIVGNCDSRLLSTSDEIRSELVNGLCQCVQWKDSIRHLVDSGVTQFVEFGSGGVLAGLIKRIDRGVKVSTVSDTISMRKLADDEA</sequence>
<evidence type="ECO:0000256" key="5">
    <source>
        <dbReference type="ARBA" id="ARBA00048462"/>
    </source>
</evidence>
<dbReference type="SUPFAM" id="SSF55048">
    <property type="entry name" value="Probable ACP-binding domain of malonyl-CoA ACP transacylase"/>
    <property type="match status" value="1"/>
</dbReference>
<dbReference type="InterPro" id="IPR016035">
    <property type="entry name" value="Acyl_Trfase/lysoPLipase"/>
</dbReference>
<dbReference type="Pfam" id="PF00698">
    <property type="entry name" value="Acyl_transf_1"/>
    <property type="match status" value="1"/>
</dbReference>
<dbReference type="AlphaFoldDB" id="A0A381PJZ9"/>
<proteinExistence type="inferred from homology"/>
<dbReference type="SMART" id="SM00827">
    <property type="entry name" value="PKS_AT"/>
    <property type="match status" value="1"/>
</dbReference>
<evidence type="ECO:0000256" key="1">
    <source>
        <dbReference type="ARBA" id="ARBA00008217"/>
    </source>
</evidence>
<evidence type="ECO:0000313" key="7">
    <source>
        <dbReference type="EMBL" id="SUZ66768.1"/>
    </source>
</evidence>
<evidence type="ECO:0000259" key="6">
    <source>
        <dbReference type="SMART" id="SM00827"/>
    </source>
</evidence>
<dbReference type="EC" id="2.3.1.39" evidence="2"/>
<dbReference type="Gene3D" id="3.40.366.10">
    <property type="entry name" value="Malonyl-Coenzyme A Acyl Carrier Protein, domain 2"/>
    <property type="match status" value="1"/>
</dbReference>
<protein>
    <recommendedName>
        <fullName evidence="2">[acyl-carrier-protein] S-malonyltransferase</fullName>
        <ecNumber evidence="2">2.3.1.39</ecNumber>
    </recommendedName>
</protein>
<dbReference type="InterPro" id="IPR004410">
    <property type="entry name" value="Malonyl_CoA-ACP_transAc_FabD"/>
</dbReference>
<dbReference type="InterPro" id="IPR050858">
    <property type="entry name" value="Mal-CoA-ACP_Trans/PKS_FabD"/>
</dbReference>
<dbReference type="FunFam" id="3.30.70.250:FF:000001">
    <property type="entry name" value="Malonyl CoA-acyl carrier protein transacylase"/>
    <property type="match status" value="1"/>
</dbReference>
<keyword evidence="3" id="KW-0808">Transferase</keyword>
<dbReference type="GO" id="GO:0005829">
    <property type="term" value="C:cytosol"/>
    <property type="evidence" value="ECO:0007669"/>
    <property type="project" value="TreeGrafter"/>
</dbReference>
<reference evidence="7" key="1">
    <citation type="submission" date="2018-05" db="EMBL/GenBank/DDBJ databases">
        <authorList>
            <person name="Lanie J.A."/>
            <person name="Ng W.-L."/>
            <person name="Kazmierczak K.M."/>
            <person name="Andrzejewski T.M."/>
            <person name="Davidsen T.M."/>
            <person name="Wayne K.J."/>
            <person name="Tettelin H."/>
            <person name="Glass J.I."/>
            <person name="Rusch D."/>
            <person name="Podicherti R."/>
            <person name="Tsui H.-C.T."/>
            <person name="Winkler M.E."/>
        </authorList>
    </citation>
    <scope>NUCLEOTIDE SEQUENCE</scope>
</reference>
<comment type="similarity">
    <text evidence="1">Belongs to the FabD family.</text>
</comment>
<dbReference type="Gene3D" id="3.30.70.250">
    <property type="entry name" value="Malonyl-CoA ACP transacylase, ACP-binding"/>
    <property type="match status" value="1"/>
</dbReference>
<dbReference type="InterPro" id="IPR001227">
    <property type="entry name" value="Ac_transferase_dom_sf"/>
</dbReference>
<accession>A0A381PJZ9</accession>
<keyword evidence="4" id="KW-0012">Acyltransferase</keyword>
<evidence type="ECO:0000256" key="4">
    <source>
        <dbReference type="ARBA" id="ARBA00023315"/>
    </source>
</evidence>